<dbReference type="Gramene" id="Psat07G0093200-T1">
    <property type="protein sequence ID" value="KAI5383760.1"/>
    <property type="gene ID" value="KIW84_070932"/>
</dbReference>
<sequence>MTIPSGHLLLDSPHFPFSGHRNSVVFFTVYLCNRYSKTVAGSFYQTSIVPVVFAGSGLLAIALVSMSSPDQGIRRLAYDTLLRYKNALEKCQKRKDVMRLRLLIDSIQNSIEESWKRIPSVIALFAAEHHIFVKKELREASYDDSLVSKFLRWLTTSVFNGKLHQKSNDIHSGFAETHKLESLHSLLVHIENTVRQKWNFNGYITSDCAAVAIIHDNQGYAKKTPEDAVADTLKAGIDVECGDYLTKHAKSAVLQNKVPISQIDRALHNLLSIRIRLGLFDGNPTKLKCGTFG</sequence>
<dbReference type="PANTHER" id="PTHR42721:SF27">
    <property type="entry name" value="GLYCOSIDE HYDROLASE FAMILY 3 PROTEIN"/>
    <property type="match status" value="1"/>
</dbReference>
<dbReference type="GO" id="GO:0045493">
    <property type="term" value="P:xylan catabolic process"/>
    <property type="evidence" value="ECO:0007669"/>
    <property type="project" value="InterPro"/>
</dbReference>
<evidence type="ECO:0000313" key="5">
    <source>
        <dbReference type="Proteomes" id="UP001058974"/>
    </source>
</evidence>
<dbReference type="InterPro" id="IPR017853">
    <property type="entry name" value="GH"/>
</dbReference>
<name>A0A9D4VHH5_PEA</name>
<dbReference type="InterPro" id="IPR036962">
    <property type="entry name" value="Glyco_hydro_3_N_sf"/>
</dbReference>
<dbReference type="GO" id="GO:0046556">
    <property type="term" value="F:alpha-L-arabinofuranosidase activity"/>
    <property type="evidence" value="ECO:0007669"/>
    <property type="project" value="TreeGrafter"/>
</dbReference>
<keyword evidence="1" id="KW-0378">Hydrolase</keyword>
<protein>
    <submittedName>
        <fullName evidence="4">Uncharacterized protein</fullName>
    </submittedName>
</protein>
<dbReference type="PANTHER" id="PTHR42721">
    <property type="entry name" value="SUGAR HYDROLASE-RELATED"/>
    <property type="match status" value="1"/>
</dbReference>
<dbReference type="Gene3D" id="3.20.20.300">
    <property type="entry name" value="Glycoside hydrolase, family 3, N-terminal domain"/>
    <property type="match status" value="1"/>
</dbReference>
<dbReference type="InterPro" id="IPR044993">
    <property type="entry name" value="BXL"/>
</dbReference>
<dbReference type="Pfam" id="PF16201">
    <property type="entry name" value="NopRA1"/>
    <property type="match status" value="1"/>
</dbReference>
<proteinExistence type="predicted"/>
<feature type="domain" description="Glycoside hydrolase family 3 N-terminal" evidence="2">
    <location>
        <begin position="191"/>
        <end position="272"/>
    </location>
</feature>
<comment type="caution">
    <text evidence="4">The sequence shown here is derived from an EMBL/GenBank/DDBJ whole genome shotgun (WGS) entry which is preliminary data.</text>
</comment>
<evidence type="ECO:0000259" key="3">
    <source>
        <dbReference type="Pfam" id="PF16201"/>
    </source>
</evidence>
<dbReference type="GO" id="GO:0031222">
    <property type="term" value="P:arabinan catabolic process"/>
    <property type="evidence" value="ECO:0007669"/>
    <property type="project" value="TreeGrafter"/>
</dbReference>
<dbReference type="GO" id="GO:0009044">
    <property type="term" value="F:xylan 1,4-beta-xylosidase activity"/>
    <property type="evidence" value="ECO:0007669"/>
    <property type="project" value="InterPro"/>
</dbReference>
<dbReference type="InterPro" id="IPR001764">
    <property type="entry name" value="Glyco_hydro_3_N"/>
</dbReference>
<feature type="domain" description="URB1 C-terminal" evidence="3">
    <location>
        <begin position="59"/>
        <end position="128"/>
    </location>
</feature>
<accession>A0A9D4VHH5</accession>
<evidence type="ECO:0000256" key="1">
    <source>
        <dbReference type="ARBA" id="ARBA00022801"/>
    </source>
</evidence>
<evidence type="ECO:0000313" key="4">
    <source>
        <dbReference type="EMBL" id="KAI5383760.1"/>
    </source>
</evidence>
<reference evidence="4 5" key="1">
    <citation type="journal article" date="2022" name="Nat. Genet.">
        <title>Improved pea reference genome and pan-genome highlight genomic features and evolutionary characteristics.</title>
        <authorList>
            <person name="Yang T."/>
            <person name="Liu R."/>
            <person name="Luo Y."/>
            <person name="Hu S."/>
            <person name="Wang D."/>
            <person name="Wang C."/>
            <person name="Pandey M.K."/>
            <person name="Ge S."/>
            <person name="Xu Q."/>
            <person name="Li N."/>
            <person name="Li G."/>
            <person name="Huang Y."/>
            <person name="Saxena R.K."/>
            <person name="Ji Y."/>
            <person name="Li M."/>
            <person name="Yan X."/>
            <person name="He Y."/>
            <person name="Liu Y."/>
            <person name="Wang X."/>
            <person name="Xiang C."/>
            <person name="Varshney R.K."/>
            <person name="Ding H."/>
            <person name="Gao S."/>
            <person name="Zong X."/>
        </authorList>
    </citation>
    <scope>NUCLEOTIDE SEQUENCE [LARGE SCALE GENOMIC DNA]</scope>
    <source>
        <strain evidence="4 5">cv. Zhongwan 6</strain>
    </source>
</reference>
<gene>
    <name evidence="4" type="ORF">KIW84_070932</name>
</gene>
<keyword evidence="5" id="KW-1185">Reference proteome</keyword>
<evidence type="ECO:0000259" key="2">
    <source>
        <dbReference type="Pfam" id="PF00933"/>
    </source>
</evidence>
<dbReference type="SUPFAM" id="SSF51445">
    <property type="entry name" value="(Trans)glycosidases"/>
    <property type="match status" value="1"/>
</dbReference>
<dbReference type="InterPro" id="IPR032436">
    <property type="entry name" value="URB1_C"/>
</dbReference>
<dbReference type="AlphaFoldDB" id="A0A9D4VHH5"/>
<dbReference type="Proteomes" id="UP001058974">
    <property type="component" value="Chromosome 7"/>
</dbReference>
<dbReference type="EMBL" id="JAMSHJ010000007">
    <property type="protein sequence ID" value="KAI5383760.1"/>
    <property type="molecule type" value="Genomic_DNA"/>
</dbReference>
<dbReference type="GO" id="GO:0009505">
    <property type="term" value="C:plant-type cell wall"/>
    <property type="evidence" value="ECO:0007669"/>
    <property type="project" value="TreeGrafter"/>
</dbReference>
<dbReference type="Pfam" id="PF00933">
    <property type="entry name" value="Glyco_hydro_3"/>
    <property type="match status" value="1"/>
</dbReference>
<organism evidence="4 5">
    <name type="scientific">Pisum sativum</name>
    <name type="common">Garden pea</name>
    <name type="synonym">Lathyrus oleraceus</name>
    <dbReference type="NCBI Taxonomy" id="3888"/>
    <lineage>
        <taxon>Eukaryota</taxon>
        <taxon>Viridiplantae</taxon>
        <taxon>Streptophyta</taxon>
        <taxon>Embryophyta</taxon>
        <taxon>Tracheophyta</taxon>
        <taxon>Spermatophyta</taxon>
        <taxon>Magnoliopsida</taxon>
        <taxon>eudicotyledons</taxon>
        <taxon>Gunneridae</taxon>
        <taxon>Pentapetalae</taxon>
        <taxon>rosids</taxon>
        <taxon>fabids</taxon>
        <taxon>Fabales</taxon>
        <taxon>Fabaceae</taxon>
        <taxon>Papilionoideae</taxon>
        <taxon>50 kb inversion clade</taxon>
        <taxon>NPAAA clade</taxon>
        <taxon>Hologalegina</taxon>
        <taxon>IRL clade</taxon>
        <taxon>Fabeae</taxon>
        <taxon>Lathyrus</taxon>
    </lineage>
</organism>